<dbReference type="Gene3D" id="1.10.10.60">
    <property type="entry name" value="Homeodomain-like"/>
    <property type="match status" value="1"/>
</dbReference>
<sequence>MERHGTGRLMALGAGRVVAPAHGAFGAPSRSAAYGESCMLPPLRNVDMTRASALGAPLTLSDCSELSSSTCRDENGSKHVSSLTKHKQSKLKVSGGSGSRRKRSRPSGRRTRGDVKSGGKKVRSSKSNIPGESRYWTPSEHKLFIEAVWKYGPKNLKAISSYVGTRNMIQCRTHEQKCFMRLMREAQRENMARNGLDPDSVVDEHGKKVKAAKDVYSVSAQCGLLLLCAVGEEMSRV</sequence>
<evidence type="ECO:0000256" key="1">
    <source>
        <dbReference type="ARBA" id="ARBA00023242"/>
    </source>
</evidence>
<feature type="domain" description="HTH myb-type" evidence="3">
    <location>
        <begin position="136"/>
        <end position="183"/>
    </location>
</feature>
<gene>
    <name evidence="4" type="ORF">BWQ96_05548</name>
</gene>
<dbReference type="InterPro" id="IPR009057">
    <property type="entry name" value="Homeodomain-like_sf"/>
</dbReference>
<dbReference type="InterPro" id="IPR001005">
    <property type="entry name" value="SANT/Myb"/>
</dbReference>
<dbReference type="PANTHER" id="PTHR12802">
    <property type="entry name" value="SWI/SNF COMPLEX-RELATED"/>
    <property type="match status" value="1"/>
</dbReference>
<organism evidence="4 5">
    <name type="scientific">Gracilariopsis chorda</name>
    <dbReference type="NCBI Taxonomy" id="448386"/>
    <lineage>
        <taxon>Eukaryota</taxon>
        <taxon>Rhodophyta</taxon>
        <taxon>Florideophyceae</taxon>
        <taxon>Rhodymeniophycidae</taxon>
        <taxon>Gracilariales</taxon>
        <taxon>Gracilariaceae</taxon>
        <taxon>Gracilariopsis</taxon>
    </lineage>
</organism>
<dbReference type="InterPro" id="IPR017930">
    <property type="entry name" value="Myb_dom"/>
</dbReference>
<proteinExistence type="predicted"/>
<evidence type="ECO:0000313" key="4">
    <source>
        <dbReference type="EMBL" id="PXF44691.1"/>
    </source>
</evidence>
<feature type="region of interest" description="Disordered" evidence="2">
    <location>
        <begin position="65"/>
        <end position="133"/>
    </location>
</feature>
<feature type="compositionally biased region" description="Basic residues" evidence="2">
    <location>
        <begin position="99"/>
        <end position="110"/>
    </location>
</feature>
<evidence type="ECO:0000313" key="5">
    <source>
        <dbReference type="Proteomes" id="UP000247409"/>
    </source>
</evidence>
<name>A0A2V3IRD7_9FLOR</name>
<dbReference type="SUPFAM" id="SSF46689">
    <property type="entry name" value="Homeodomain-like"/>
    <property type="match status" value="1"/>
</dbReference>
<dbReference type="SMART" id="SM00717">
    <property type="entry name" value="SANT"/>
    <property type="match status" value="1"/>
</dbReference>
<dbReference type="OrthoDB" id="5793at2759"/>
<dbReference type="CDD" id="cd00167">
    <property type="entry name" value="SANT"/>
    <property type="match status" value="1"/>
</dbReference>
<dbReference type="STRING" id="448386.A0A2V3IRD7"/>
<dbReference type="EMBL" id="NBIV01000083">
    <property type="protein sequence ID" value="PXF44691.1"/>
    <property type="molecule type" value="Genomic_DNA"/>
</dbReference>
<comment type="caution">
    <text evidence="4">The sequence shown here is derived from an EMBL/GenBank/DDBJ whole genome shotgun (WGS) entry which is preliminary data.</text>
</comment>
<evidence type="ECO:0000256" key="2">
    <source>
        <dbReference type="SAM" id="MobiDB-lite"/>
    </source>
</evidence>
<accession>A0A2V3IRD7</accession>
<dbReference type="AlphaFoldDB" id="A0A2V3IRD7"/>
<protein>
    <submittedName>
        <fullName evidence="4">Myb-like protein I</fullName>
    </submittedName>
</protein>
<dbReference type="PROSITE" id="PS51294">
    <property type="entry name" value="HTH_MYB"/>
    <property type="match status" value="1"/>
</dbReference>
<dbReference type="Proteomes" id="UP000247409">
    <property type="component" value="Unassembled WGS sequence"/>
</dbReference>
<dbReference type="Pfam" id="PF00249">
    <property type="entry name" value="Myb_DNA-binding"/>
    <property type="match status" value="1"/>
</dbReference>
<reference evidence="4 5" key="1">
    <citation type="journal article" date="2018" name="Mol. Biol. Evol.">
        <title>Analysis of the draft genome of the red seaweed Gracilariopsis chorda provides insights into genome size evolution in Rhodophyta.</title>
        <authorList>
            <person name="Lee J."/>
            <person name="Yang E.C."/>
            <person name="Graf L."/>
            <person name="Yang J.H."/>
            <person name="Qiu H."/>
            <person name="Zel Zion U."/>
            <person name="Chan C.X."/>
            <person name="Stephens T.G."/>
            <person name="Weber A.P.M."/>
            <person name="Boo G.H."/>
            <person name="Boo S.M."/>
            <person name="Kim K.M."/>
            <person name="Shin Y."/>
            <person name="Jung M."/>
            <person name="Lee S.J."/>
            <person name="Yim H.S."/>
            <person name="Lee J.H."/>
            <person name="Bhattacharya D."/>
            <person name="Yoon H.S."/>
        </authorList>
    </citation>
    <scope>NUCLEOTIDE SEQUENCE [LARGE SCALE GENOMIC DNA]</scope>
    <source>
        <strain evidence="4 5">SKKU-2015</strain>
        <tissue evidence="4">Whole body</tissue>
    </source>
</reference>
<evidence type="ECO:0000259" key="3">
    <source>
        <dbReference type="PROSITE" id="PS51294"/>
    </source>
</evidence>
<keyword evidence="5" id="KW-1185">Reference proteome</keyword>
<keyword evidence="1" id="KW-0539">Nucleus</keyword>